<keyword evidence="5 7" id="KW-1133">Transmembrane helix</keyword>
<feature type="transmembrane region" description="Helical" evidence="7">
    <location>
        <begin position="35"/>
        <end position="57"/>
    </location>
</feature>
<dbReference type="Pfam" id="PF00528">
    <property type="entry name" value="BPD_transp_1"/>
    <property type="match status" value="1"/>
</dbReference>
<feature type="transmembrane region" description="Helical" evidence="7">
    <location>
        <begin position="109"/>
        <end position="133"/>
    </location>
</feature>
<evidence type="ECO:0000256" key="7">
    <source>
        <dbReference type="RuleBase" id="RU363032"/>
    </source>
</evidence>
<accession>A0ABS4Z259</accession>
<sequence length="302" mass="31113">MSLLDTRSALLDDGGVPPVAEPEPARSRRRGRWRLLLAPGLLVSALWLLLVVVAAFGPGLLTATDPYAADTTALLQPPSAAHWFGTDQIGRDLFSRVVHGSALSLQATLIAVAVGVVLGAAVGLLAGAAGGWLDAVLMRAVDVLLAIPSLLLSLALITVLGPGTVNVAIAVGFGSVAGCARIMRAEVLRVRQSVYVEAATSLGVRRRTVLLRHVLPNAAGPVLVLAALDFGTAILAVSSLSFLGYGAKPPTPEWGSLVAAGRDFLGSGWWLTTLPGLVVVATVLAANRIARALERGREGADA</sequence>
<dbReference type="CDD" id="cd06261">
    <property type="entry name" value="TM_PBP2"/>
    <property type="match status" value="1"/>
</dbReference>
<dbReference type="RefSeq" id="WP_210051881.1">
    <property type="nucleotide sequence ID" value="NZ_BAAAMH010000016.1"/>
</dbReference>
<name>A0ABS4Z259_9ACTN</name>
<organism evidence="9 10">
    <name type="scientific">Microlunatus capsulatus</name>
    <dbReference type="NCBI Taxonomy" id="99117"/>
    <lineage>
        <taxon>Bacteria</taxon>
        <taxon>Bacillati</taxon>
        <taxon>Actinomycetota</taxon>
        <taxon>Actinomycetes</taxon>
        <taxon>Propionibacteriales</taxon>
        <taxon>Propionibacteriaceae</taxon>
        <taxon>Microlunatus</taxon>
    </lineage>
</organism>
<evidence type="ECO:0000256" key="1">
    <source>
        <dbReference type="ARBA" id="ARBA00004651"/>
    </source>
</evidence>
<dbReference type="InterPro" id="IPR000515">
    <property type="entry name" value="MetI-like"/>
</dbReference>
<evidence type="ECO:0000256" key="5">
    <source>
        <dbReference type="ARBA" id="ARBA00022989"/>
    </source>
</evidence>
<comment type="similarity">
    <text evidence="7">Belongs to the binding-protein-dependent transport system permease family.</text>
</comment>
<dbReference type="PROSITE" id="PS50928">
    <property type="entry name" value="ABC_TM1"/>
    <property type="match status" value="1"/>
</dbReference>
<evidence type="ECO:0000256" key="2">
    <source>
        <dbReference type="ARBA" id="ARBA00022448"/>
    </source>
</evidence>
<keyword evidence="10" id="KW-1185">Reference proteome</keyword>
<dbReference type="PANTHER" id="PTHR43386">
    <property type="entry name" value="OLIGOPEPTIDE TRANSPORT SYSTEM PERMEASE PROTEIN APPC"/>
    <property type="match status" value="1"/>
</dbReference>
<evidence type="ECO:0000313" key="9">
    <source>
        <dbReference type="EMBL" id="MBP2415126.1"/>
    </source>
</evidence>
<feature type="domain" description="ABC transmembrane type-1" evidence="8">
    <location>
        <begin position="101"/>
        <end position="290"/>
    </location>
</feature>
<gene>
    <name evidence="9" type="ORF">JOF54_000048</name>
</gene>
<evidence type="ECO:0000256" key="6">
    <source>
        <dbReference type="ARBA" id="ARBA00023136"/>
    </source>
</evidence>
<proteinExistence type="inferred from homology"/>
<keyword evidence="4 7" id="KW-0812">Transmembrane</keyword>
<keyword evidence="2 7" id="KW-0813">Transport</keyword>
<dbReference type="Gene3D" id="1.10.3720.10">
    <property type="entry name" value="MetI-like"/>
    <property type="match status" value="1"/>
</dbReference>
<comment type="caution">
    <text evidence="9">The sequence shown here is derived from an EMBL/GenBank/DDBJ whole genome shotgun (WGS) entry which is preliminary data.</text>
</comment>
<reference evidence="9 10" key="1">
    <citation type="submission" date="2021-03" db="EMBL/GenBank/DDBJ databases">
        <title>Sequencing the genomes of 1000 actinobacteria strains.</title>
        <authorList>
            <person name="Klenk H.-P."/>
        </authorList>
    </citation>
    <scope>NUCLEOTIDE SEQUENCE [LARGE SCALE GENOMIC DNA]</scope>
    <source>
        <strain evidence="9 10">DSM 12936</strain>
    </source>
</reference>
<dbReference type="PANTHER" id="PTHR43386:SF25">
    <property type="entry name" value="PEPTIDE ABC TRANSPORTER PERMEASE PROTEIN"/>
    <property type="match status" value="1"/>
</dbReference>
<feature type="transmembrane region" description="Helical" evidence="7">
    <location>
        <begin position="140"/>
        <end position="159"/>
    </location>
</feature>
<keyword evidence="3" id="KW-1003">Cell membrane</keyword>
<evidence type="ECO:0000313" key="10">
    <source>
        <dbReference type="Proteomes" id="UP000758168"/>
    </source>
</evidence>
<evidence type="ECO:0000256" key="3">
    <source>
        <dbReference type="ARBA" id="ARBA00022475"/>
    </source>
</evidence>
<feature type="transmembrane region" description="Helical" evidence="7">
    <location>
        <begin position="165"/>
        <end position="183"/>
    </location>
</feature>
<comment type="subcellular location">
    <subcellularLocation>
        <location evidence="1 7">Cell membrane</location>
        <topology evidence="1 7">Multi-pass membrane protein</topology>
    </subcellularLocation>
</comment>
<dbReference type="Proteomes" id="UP000758168">
    <property type="component" value="Unassembled WGS sequence"/>
</dbReference>
<dbReference type="InterPro" id="IPR035906">
    <property type="entry name" value="MetI-like_sf"/>
</dbReference>
<feature type="transmembrane region" description="Helical" evidence="7">
    <location>
        <begin position="222"/>
        <end position="247"/>
    </location>
</feature>
<evidence type="ECO:0000259" key="8">
    <source>
        <dbReference type="PROSITE" id="PS50928"/>
    </source>
</evidence>
<evidence type="ECO:0000256" key="4">
    <source>
        <dbReference type="ARBA" id="ARBA00022692"/>
    </source>
</evidence>
<dbReference type="InterPro" id="IPR050366">
    <property type="entry name" value="BP-dependent_transpt_permease"/>
</dbReference>
<dbReference type="SUPFAM" id="SSF161098">
    <property type="entry name" value="MetI-like"/>
    <property type="match status" value="1"/>
</dbReference>
<keyword evidence="6 7" id="KW-0472">Membrane</keyword>
<protein>
    <submittedName>
        <fullName evidence="9">Peptide/nickel transport system permease protein</fullName>
    </submittedName>
</protein>
<feature type="transmembrane region" description="Helical" evidence="7">
    <location>
        <begin position="267"/>
        <end position="287"/>
    </location>
</feature>
<dbReference type="EMBL" id="JAGIOB010000001">
    <property type="protein sequence ID" value="MBP2415126.1"/>
    <property type="molecule type" value="Genomic_DNA"/>
</dbReference>